<comment type="caution">
    <text evidence="1">The sequence shown here is derived from an EMBL/GenBank/DDBJ whole genome shotgun (WGS) entry which is preliminary data.</text>
</comment>
<protein>
    <recommendedName>
        <fullName evidence="3">Elongation factor P hydroxylase</fullName>
    </recommendedName>
</protein>
<evidence type="ECO:0008006" key="3">
    <source>
        <dbReference type="Google" id="ProtNLM"/>
    </source>
</evidence>
<organism evidence="1 2">
    <name type="scientific">Halospina denitrificans</name>
    <dbReference type="NCBI Taxonomy" id="332522"/>
    <lineage>
        <taxon>Bacteria</taxon>
        <taxon>Pseudomonadati</taxon>
        <taxon>Pseudomonadota</taxon>
        <taxon>Gammaproteobacteria</taxon>
        <taxon>Halospina</taxon>
    </lineage>
</organism>
<accession>A0A4V3EPV3</accession>
<evidence type="ECO:0000313" key="2">
    <source>
        <dbReference type="Proteomes" id="UP000295830"/>
    </source>
</evidence>
<sequence>MHTIPEPREPDDYRDPIYLFNGLFQPTQNTVLVAGDADPEYRPADRHCRWNRIIFAHGFYASALHEISHWCIAGAERRKQYDYGYWYQPDGRSAEQQTQFEKVESRPQALEWILTVAAGRRFHLSLDNLDGEDSGQRERFAAEVHRHARRYLENGLPARAERFRQALLDWYGRRGAFAEYAFSPEQLL</sequence>
<dbReference type="InterPro" id="IPR007411">
    <property type="entry name" value="EpmC"/>
</dbReference>
<name>A0A4V3EPV3_9GAMM</name>
<dbReference type="RefSeq" id="WP_133736580.1">
    <property type="nucleotide sequence ID" value="NZ_SOAX01000005.1"/>
</dbReference>
<proteinExistence type="predicted"/>
<reference evidence="1 2" key="1">
    <citation type="submission" date="2019-03" db="EMBL/GenBank/DDBJ databases">
        <title>Genomic Encyclopedia of Type Strains, Phase IV (KMG-IV): sequencing the most valuable type-strain genomes for metagenomic binning, comparative biology and taxonomic classification.</title>
        <authorList>
            <person name="Goeker M."/>
        </authorList>
    </citation>
    <scope>NUCLEOTIDE SEQUENCE [LARGE SCALE GENOMIC DNA]</scope>
    <source>
        <strain evidence="1 2">DSM 15505</strain>
    </source>
</reference>
<keyword evidence="2" id="KW-1185">Reference proteome</keyword>
<evidence type="ECO:0000313" key="1">
    <source>
        <dbReference type="EMBL" id="TDT39408.1"/>
    </source>
</evidence>
<dbReference type="OrthoDB" id="5298591at2"/>
<dbReference type="Proteomes" id="UP000295830">
    <property type="component" value="Unassembled WGS sequence"/>
</dbReference>
<dbReference type="Pfam" id="PF04315">
    <property type="entry name" value="EpmC"/>
    <property type="match status" value="1"/>
</dbReference>
<dbReference type="AlphaFoldDB" id="A0A4V3EPV3"/>
<gene>
    <name evidence="1" type="ORF">DES49_2333</name>
</gene>
<dbReference type="EMBL" id="SOAX01000005">
    <property type="protein sequence ID" value="TDT39408.1"/>
    <property type="molecule type" value="Genomic_DNA"/>
</dbReference>